<dbReference type="SMART" id="SM00922">
    <property type="entry name" value="MR_MLE"/>
    <property type="match status" value="1"/>
</dbReference>
<dbReference type="SUPFAM" id="SSF54826">
    <property type="entry name" value="Enolase N-terminal domain-like"/>
    <property type="match status" value="1"/>
</dbReference>
<dbReference type="InterPro" id="IPR013341">
    <property type="entry name" value="Mandelate_racemase_N_dom"/>
</dbReference>
<protein>
    <submittedName>
        <fullName evidence="5">Racemase</fullName>
    </submittedName>
</protein>
<keyword evidence="6" id="KW-1185">Reference proteome</keyword>
<dbReference type="Proteomes" id="UP000235050">
    <property type="component" value="Unassembled WGS sequence"/>
</dbReference>
<dbReference type="InterPro" id="IPR029065">
    <property type="entry name" value="Enolase_C-like"/>
</dbReference>
<comment type="caution">
    <text evidence="5">The sequence shown here is derived from an EMBL/GenBank/DDBJ whole genome shotgun (WGS) entry which is preliminary data.</text>
</comment>
<evidence type="ECO:0000259" key="4">
    <source>
        <dbReference type="SMART" id="SM00922"/>
    </source>
</evidence>
<keyword evidence="3" id="KW-0460">Magnesium</keyword>
<organism evidence="5 6">
    <name type="scientific">Bifidobacterium margollesii</name>
    <dbReference type="NCBI Taxonomy" id="2020964"/>
    <lineage>
        <taxon>Bacteria</taxon>
        <taxon>Bacillati</taxon>
        <taxon>Actinomycetota</taxon>
        <taxon>Actinomycetes</taxon>
        <taxon>Bifidobacteriales</taxon>
        <taxon>Bifidobacteriaceae</taxon>
        <taxon>Bifidobacterium</taxon>
    </lineage>
</organism>
<reference evidence="5 6" key="1">
    <citation type="submission" date="2017-07" db="EMBL/GenBank/DDBJ databases">
        <title>Bifidobacterium novel species.</title>
        <authorList>
            <person name="Lugli G.A."/>
            <person name="Milani C."/>
            <person name="Duranti S."/>
            <person name="Mangifesta M."/>
        </authorList>
    </citation>
    <scope>NUCLEOTIDE SEQUENCE [LARGE SCALE GENOMIC DNA]</scope>
    <source>
        <strain evidence="6">Uis1B</strain>
    </source>
</reference>
<evidence type="ECO:0000313" key="6">
    <source>
        <dbReference type="Proteomes" id="UP000235050"/>
    </source>
</evidence>
<dbReference type="GO" id="GO:0016836">
    <property type="term" value="F:hydro-lyase activity"/>
    <property type="evidence" value="ECO:0007669"/>
    <property type="project" value="TreeGrafter"/>
</dbReference>
<dbReference type="RefSeq" id="WP_101617600.1">
    <property type="nucleotide sequence ID" value="NZ_NMWU01000033.1"/>
</dbReference>
<evidence type="ECO:0000256" key="1">
    <source>
        <dbReference type="ARBA" id="ARBA00001946"/>
    </source>
</evidence>
<comment type="cofactor">
    <cofactor evidence="1">
        <name>Mg(2+)</name>
        <dbReference type="ChEBI" id="CHEBI:18420"/>
    </cofactor>
</comment>
<evidence type="ECO:0000256" key="2">
    <source>
        <dbReference type="ARBA" id="ARBA00022723"/>
    </source>
</evidence>
<keyword evidence="2" id="KW-0479">Metal-binding</keyword>
<dbReference type="EMBL" id="NMWU01000033">
    <property type="protein sequence ID" value="PLS30389.1"/>
    <property type="molecule type" value="Genomic_DNA"/>
</dbReference>
<dbReference type="AlphaFoldDB" id="A0A2N5J846"/>
<dbReference type="PANTHER" id="PTHR13794">
    <property type="entry name" value="ENOLASE SUPERFAMILY, MANDELATE RACEMASE"/>
    <property type="match status" value="1"/>
</dbReference>
<feature type="domain" description="Mandelate racemase/muconate lactonizing enzyme C-terminal" evidence="4">
    <location>
        <begin position="137"/>
        <end position="242"/>
    </location>
</feature>
<dbReference type="InterPro" id="IPR036849">
    <property type="entry name" value="Enolase-like_C_sf"/>
</dbReference>
<dbReference type="GO" id="GO:0000287">
    <property type="term" value="F:magnesium ion binding"/>
    <property type="evidence" value="ECO:0007669"/>
    <property type="project" value="TreeGrafter"/>
</dbReference>
<dbReference type="Gene3D" id="3.20.20.120">
    <property type="entry name" value="Enolase-like C-terminal domain"/>
    <property type="match status" value="1"/>
</dbReference>
<dbReference type="InterPro" id="IPR029017">
    <property type="entry name" value="Enolase-like_N"/>
</dbReference>
<accession>A0A2N5J846</accession>
<evidence type="ECO:0000256" key="3">
    <source>
        <dbReference type="ARBA" id="ARBA00022842"/>
    </source>
</evidence>
<gene>
    <name evidence="5" type="ORF">Uis1B_1758</name>
</gene>
<dbReference type="SFLD" id="SFLDS00001">
    <property type="entry name" value="Enolase"/>
    <property type="match status" value="1"/>
</dbReference>
<name>A0A2N5J846_9BIFI</name>
<dbReference type="OrthoDB" id="5168231at2"/>
<dbReference type="InterPro" id="IPR013342">
    <property type="entry name" value="Mandelate_racemase_C"/>
</dbReference>
<proteinExistence type="predicted"/>
<dbReference type="CDD" id="cd03316">
    <property type="entry name" value="MR_like"/>
    <property type="match status" value="1"/>
</dbReference>
<dbReference type="GO" id="GO:0016052">
    <property type="term" value="P:carbohydrate catabolic process"/>
    <property type="evidence" value="ECO:0007669"/>
    <property type="project" value="TreeGrafter"/>
</dbReference>
<dbReference type="Pfam" id="PF02746">
    <property type="entry name" value="MR_MLE_N"/>
    <property type="match status" value="1"/>
</dbReference>
<dbReference type="InterPro" id="IPR046945">
    <property type="entry name" value="RHMD-like"/>
</dbReference>
<dbReference type="SUPFAM" id="SSF51604">
    <property type="entry name" value="Enolase C-terminal domain-like"/>
    <property type="match status" value="1"/>
</dbReference>
<evidence type="ECO:0000313" key="5">
    <source>
        <dbReference type="EMBL" id="PLS30389.1"/>
    </source>
</evidence>
<dbReference type="Pfam" id="PF13378">
    <property type="entry name" value="MR_MLE_C"/>
    <property type="match status" value="1"/>
</dbReference>
<dbReference type="Gene3D" id="3.30.390.10">
    <property type="entry name" value="Enolase-like, N-terminal domain"/>
    <property type="match status" value="1"/>
</dbReference>
<sequence>MKITGYRSIHTVHNWGHPIGDVNGSIESGVTEVPILIVETDEGLEGIGLGGHNGIERVFPAVEGEDPRAVTALYDRMLGRVFKSGHAGEVFGAIGVLDMALWDLKAKMAGEPLWRTLGARDRFVPGYASCLDGPVPEADLPALWGEWADRGFHAVKVKGGADMDADLRRLHLAEEVFGGGKGGNGGGKAEIFFDVNESWSSVQAVRRIKRIEREIDLAWIEEPARRWDADGLRHVREHVTTPVASGENLTGLEQFKPLIDAKAVDVVQTGSCWGITHALRVANYAFANHLPYSPVGYNANPVAAAAASMPNHMIIEIQALTPPIGITSDQTIEDGGIVLGDEPGLGYSVDEQAIAEERRAGTWTIAAGPHVRPANAGFRI</sequence>
<dbReference type="PANTHER" id="PTHR13794:SF58">
    <property type="entry name" value="MITOCHONDRIAL ENOLASE SUPERFAMILY MEMBER 1"/>
    <property type="match status" value="1"/>
</dbReference>